<dbReference type="Gramene" id="OE9A034432T1">
    <property type="protein sequence ID" value="OE9A034432C1"/>
    <property type="gene ID" value="OE9A034432"/>
</dbReference>
<dbReference type="AlphaFoldDB" id="A0A8S0RHT5"/>
<dbReference type="OrthoDB" id="3176171at2759"/>
<dbReference type="SUPFAM" id="SSF47576">
    <property type="entry name" value="Calponin-homology domain, CH-domain"/>
    <property type="match status" value="1"/>
</dbReference>
<dbReference type="EMBL" id="CACTIH010003623">
    <property type="protein sequence ID" value="CAA2978888.1"/>
    <property type="molecule type" value="Genomic_DNA"/>
</dbReference>
<sequence>MAEAGVLPKEPADEEFYLSLRNGLILCNVPNKVNPGAVYKVVESLVLDVQATEGAAQSAIQNFENMRNFLVAVGKMLLLTFLNRLILKSYKAAPWEKEDEQVKQALNVWQGGIRKSKPENKVRTKHQFPATYQKSDIIETLNDTDNGKILEFKRTNFSNPGSEPVQLLVCGTTRVHKLQRSFSRNSRHPEPRKHLNSMDSRKSR</sequence>
<evidence type="ECO:0000313" key="2">
    <source>
        <dbReference type="EMBL" id="CAA2978888.1"/>
    </source>
</evidence>
<keyword evidence="3" id="KW-1185">Reference proteome</keyword>
<comment type="caution">
    <text evidence="2">The sequence shown here is derived from an EMBL/GenBank/DDBJ whole genome shotgun (WGS) entry which is preliminary data.</text>
</comment>
<feature type="region of interest" description="Disordered" evidence="1">
    <location>
        <begin position="179"/>
        <end position="204"/>
    </location>
</feature>
<organism evidence="2 3">
    <name type="scientific">Olea europaea subsp. europaea</name>
    <dbReference type="NCBI Taxonomy" id="158383"/>
    <lineage>
        <taxon>Eukaryota</taxon>
        <taxon>Viridiplantae</taxon>
        <taxon>Streptophyta</taxon>
        <taxon>Embryophyta</taxon>
        <taxon>Tracheophyta</taxon>
        <taxon>Spermatophyta</taxon>
        <taxon>Magnoliopsida</taxon>
        <taxon>eudicotyledons</taxon>
        <taxon>Gunneridae</taxon>
        <taxon>Pentapetalae</taxon>
        <taxon>asterids</taxon>
        <taxon>lamiids</taxon>
        <taxon>Lamiales</taxon>
        <taxon>Oleaceae</taxon>
        <taxon>Oleeae</taxon>
        <taxon>Olea</taxon>
    </lineage>
</organism>
<proteinExistence type="predicted"/>
<evidence type="ECO:0000256" key="1">
    <source>
        <dbReference type="SAM" id="MobiDB-lite"/>
    </source>
</evidence>
<accession>A0A8S0RHT5</accession>
<evidence type="ECO:0000313" key="3">
    <source>
        <dbReference type="Proteomes" id="UP000594638"/>
    </source>
</evidence>
<gene>
    <name evidence="2" type="ORF">OLEA9_A034432</name>
</gene>
<dbReference type="Proteomes" id="UP000594638">
    <property type="component" value="Unassembled WGS sequence"/>
</dbReference>
<reference evidence="2 3" key="1">
    <citation type="submission" date="2019-12" db="EMBL/GenBank/DDBJ databases">
        <authorList>
            <person name="Alioto T."/>
            <person name="Alioto T."/>
            <person name="Gomez Garrido J."/>
        </authorList>
    </citation>
    <scope>NUCLEOTIDE SEQUENCE [LARGE SCALE GENOMIC DNA]</scope>
</reference>
<name>A0A8S0RHT5_OLEEU</name>
<dbReference type="InterPro" id="IPR036872">
    <property type="entry name" value="CH_dom_sf"/>
</dbReference>
<protein>
    <submittedName>
        <fullName evidence="2">Kinesin KIN-14F</fullName>
    </submittedName>
</protein>
<dbReference type="Gene3D" id="1.10.418.10">
    <property type="entry name" value="Calponin-like domain"/>
    <property type="match status" value="1"/>
</dbReference>